<keyword evidence="1" id="KW-0812">Transmembrane</keyword>
<dbReference type="EMBL" id="QWKH01000009">
    <property type="protein sequence ID" value="NBI33896.1"/>
    <property type="molecule type" value="Genomic_DNA"/>
</dbReference>
<name>A0A7C9JD15_9BACT</name>
<feature type="transmembrane region" description="Helical" evidence="1">
    <location>
        <begin position="132"/>
        <end position="154"/>
    </location>
</feature>
<evidence type="ECO:0000256" key="1">
    <source>
        <dbReference type="SAM" id="Phobius"/>
    </source>
</evidence>
<gene>
    <name evidence="2" type="ORF">D1639_02370</name>
</gene>
<dbReference type="AlphaFoldDB" id="A0A7C9JD15"/>
<keyword evidence="1" id="KW-0472">Membrane</keyword>
<proteinExistence type="predicted"/>
<comment type="caution">
    <text evidence="2">The sequence shown here is derived from an EMBL/GenBank/DDBJ whole genome shotgun (WGS) entry which is preliminary data.</text>
</comment>
<evidence type="ECO:0000313" key="2">
    <source>
        <dbReference type="EMBL" id="NBI33896.1"/>
    </source>
</evidence>
<reference evidence="2" key="1">
    <citation type="submission" date="2018-08" db="EMBL/GenBank/DDBJ databases">
        <title>Murine metabolic-syndrome-specific gut microbial biobank.</title>
        <authorList>
            <person name="Liu C."/>
        </authorList>
    </citation>
    <scope>NUCLEOTIDE SEQUENCE [LARGE SCALE GENOMIC DNA]</scope>
    <source>
        <strain evidence="2">Z82</strain>
    </source>
</reference>
<keyword evidence="1" id="KW-1133">Transmembrane helix</keyword>
<protein>
    <submittedName>
        <fullName evidence="2">Uncharacterized protein</fullName>
    </submittedName>
</protein>
<organism evidence="2">
    <name type="scientific">Muribaculaceae bacterium Z82</name>
    <dbReference type="NCBI Taxonomy" id="2304548"/>
    <lineage>
        <taxon>Bacteria</taxon>
        <taxon>Pseudomonadati</taxon>
        <taxon>Bacteroidota</taxon>
        <taxon>Bacteroidia</taxon>
        <taxon>Bacteroidales</taxon>
        <taxon>Muribaculaceae</taxon>
    </lineage>
</organism>
<feature type="transmembrane region" description="Helical" evidence="1">
    <location>
        <begin position="98"/>
        <end position="120"/>
    </location>
</feature>
<accession>A0A7C9JD15</accession>
<sequence>MIVFVAIVLVIGVLAWAVVKSDELAGLTPRTTGPNRAYPHGAVVAASCEKAPESASFAQAFRKALPWGMSALFALIALAGAVCQQVGASVSPSEHSQMFFVGSVLMNAALSVLPPLGIALEAYFRAGEKGKLFANYVVILLLGAVLGALVWLAFDAVWLLADATGSAAWASPWRSALYAWGSIAGYMVGSALAVTRIGNRVTFVRTFADGHRDKVEVSDRSVAFRALSALAKK</sequence>
<feature type="transmembrane region" description="Helical" evidence="1">
    <location>
        <begin position="177"/>
        <end position="195"/>
    </location>
</feature>